<protein>
    <submittedName>
        <fullName evidence="2">Uncharacterized protein</fullName>
    </submittedName>
</protein>
<keyword evidence="1" id="KW-0472">Membrane</keyword>
<organism evidence="2 3">
    <name type="scientific">Streptomyces echinatus</name>
    <dbReference type="NCBI Taxonomy" id="67293"/>
    <lineage>
        <taxon>Bacteria</taxon>
        <taxon>Bacillati</taxon>
        <taxon>Actinomycetota</taxon>
        <taxon>Actinomycetes</taxon>
        <taxon>Kitasatosporales</taxon>
        <taxon>Streptomycetaceae</taxon>
        <taxon>Streptomyces</taxon>
    </lineage>
</organism>
<keyword evidence="1" id="KW-0812">Transmembrane</keyword>
<keyword evidence="1" id="KW-1133">Transmembrane helix</keyword>
<evidence type="ECO:0000313" key="2">
    <source>
        <dbReference type="EMBL" id="MBB5927268.1"/>
    </source>
</evidence>
<gene>
    <name evidence="2" type="ORF">FHS34_002726</name>
</gene>
<dbReference type="AlphaFoldDB" id="A0A7W9PTP3"/>
<dbReference type="Proteomes" id="UP000585836">
    <property type="component" value="Unassembled WGS sequence"/>
</dbReference>
<comment type="caution">
    <text evidence="2">The sequence shown here is derived from an EMBL/GenBank/DDBJ whole genome shotgun (WGS) entry which is preliminary data.</text>
</comment>
<evidence type="ECO:0000256" key="1">
    <source>
        <dbReference type="SAM" id="Phobius"/>
    </source>
</evidence>
<sequence length="61" mass="6322">MSTGPGRLRRVRPAVAGTVAAPVLPALTYAVFFAAARLRTEPRGAELTAVTFHDGACLRGG</sequence>
<proteinExistence type="predicted"/>
<reference evidence="2 3" key="1">
    <citation type="submission" date="2020-08" db="EMBL/GenBank/DDBJ databases">
        <title>Genomic Encyclopedia of Type Strains, Phase III (KMG-III): the genomes of soil and plant-associated and newly described type strains.</title>
        <authorList>
            <person name="Whitman W."/>
        </authorList>
    </citation>
    <scope>NUCLEOTIDE SEQUENCE [LARGE SCALE GENOMIC DNA]</scope>
    <source>
        <strain evidence="2 3">CECT 3313</strain>
    </source>
</reference>
<evidence type="ECO:0000313" key="3">
    <source>
        <dbReference type="Proteomes" id="UP000585836"/>
    </source>
</evidence>
<name>A0A7W9PTP3_9ACTN</name>
<accession>A0A7W9PTP3</accession>
<keyword evidence="3" id="KW-1185">Reference proteome</keyword>
<feature type="transmembrane region" description="Helical" evidence="1">
    <location>
        <begin position="14"/>
        <end position="36"/>
    </location>
</feature>
<dbReference type="RefSeq" id="WP_184964719.1">
    <property type="nucleotide sequence ID" value="NZ_BAAAWF010000068.1"/>
</dbReference>
<dbReference type="EMBL" id="JACHJK010000004">
    <property type="protein sequence ID" value="MBB5927268.1"/>
    <property type="molecule type" value="Genomic_DNA"/>
</dbReference>